<feature type="transmembrane region" description="Helical" evidence="8">
    <location>
        <begin position="66"/>
        <end position="83"/>
    </location>
</feature>
<proteinExistence type="predicted"/>
<evidence type="ECO:0000313" key="10">
    <source>
        <dbReference type="Proteomes" id="UP000070250"/>
    </source>
</evidence>
<dbReference type="GO" id="GO:0046872">
    <property type="term" value="F:metal ion binding"/>
    <property type="evidence" value="ECO:0007669"/>
    <property type="project" value="UniProtKB-KW"/>
</dbReference>
<evidence type="ECO:0000256" key="5">
    <source>
        <dbReference type="ARBA" id="ARBA00022989"/>
    </source>
</evidence>
<evidence type="ECO:0000256" key="3">
    <source>
        <dbReference type="ARBA" id="ARBA00022679"/>
    </source>
</evidence>
<comment type="subcellular location">
    <subcellularLocation>
        <location evidence="1">Cell membrane</location>
        <topology evidence="1">Multi-pass membrane protein</topology>
    </subcellularLocation>
</comment>
<feature type="transmembrane region" description="Helical" evidence="8">
    <location>
        <begin position="289"/>
        <end position="310"/>
    </location>
</feature>
<dbReference type="Proteomes" id="UP000070250">
    <property type="component" value="Chromosome"/>
</dbReference>
<feature type="binding site" evidence="7">
    <location>
        <position position="147"/>
    </location>
    <ligand>
        <name>Mg(2+)</name>
        <dbReference type="ChEBI" id="CHEBI:18420"/>
    </ligand>
</feature>
<comment type="cofactor">
    <cofactor evidence="7">
        <name>Mg(2+)</name>
        <dbReference type="ChEBI" id="CHEBI:18420"/>
    </cofactor>
</comment>
<evidence type="ECO:0000256" key="4">
    <source>
        <dbReference type="ARBA" id="ARBA00022692"/>
    </source>
</evidence>
<dbReference type="Pfam" id="PF00953">
    <property type="entry name" value="Glycos_transf_4"/>
    <property type="match status" value="1"/>
</dbReference>
<dbReference type="InterPro" id="IPR000715">
    <property type="entry name" value="Glycosyl_transferase_4"/>
</dbReference>
<feature type="transmembrane region" description="Helical" evidence="8">
    <location>
        <begin position="129"/>
        <end position="149"/>
    </location>
</feature>
<keyword evidence="6 8" id="KW-0472">Membrane</keyword>
<dbReference type="AlphaFoldDB" id="A0A127FB96"/>
<feature type="transmembrane region" description="Helical" evidence="8">
    <location>
        <begin position="210"/>
        <end position="230"/>
    </location>
</feature>
<feature type="transmembrane region" description="Helical" evidence="8">
    <location>
        <begin position="40"/>
        <end position="60"/>
    </location>
</feature>
<organism evidence="9 10">
    <name type="scientific">Steroidobacter denitrificans</name>
    <dbReference type="NCBI Taxonomy" id="465721"/>
    <lineage>
        <taxon>Bacteria</taxon>
        <taxon>Pseudomonadati</taxon>
        <taxon>Pseudomonadota</taxon>
        <taxon>Gammaproteobacteria</taxon>
        <taxon>Steroidobacterales</taxon>
        <taxon>Steroidobacteraceae</taxon>
        <taxon>Steroidobacter</taxon>
    </lineage>
</organism>
<feature type="transmembrane region" description="Helical" evidence="8">
    <location>
        <begin position="156"/>
        <end position="176"/>
    </location>
</feature>
<name>A0A127FB96_STEDE</name>
<feature type="binding site" evidence="7">
    <location>
        <position position="213"/>
    </location>
    <ligand>
        <name>Mg(2+)</name>
        <dbReference type="ChEBI" id="CHEBI:18420"/>
    </ligand>
</feature>
<dbReference type="PANTHER" id="PTHR22926">
    <property type="entry name" value="PHOSPHO-N-ACETYLMURAMOYL-PENTAPEPTIDE-TRANSFERASE"/>
    <property type="match status" value="1"/>
</dbReference>
<evidence type="ECO:0000256" key="7">
    <source>
        <dbReference type="PIRSR" id="PIRSR600715-1"/>
    </source>
</evidence>
<dbReference type="GO" id="GO:0005886">
    <property type="term" value="C:plasma membrane"/>
    <property type="evidence" value="ECO:0007669"/>
    <property type="project" value="UniProtKB-SubCell"/>
</dbReference>
<dbReference type="GO" id="GO:0036380">
    <property type="term" value="F:UDP-N-acetylglucosamine-undecaprenyl-phosphate N-acetylglucosaminephosphotransferase activity"/>
    <property type="evidence" value="ECO:0007669"/>
    <property type="project" value="UniProtKB-EC"/>
</dbReference>
<sequence length="362" mass="38612">MLHAAIVFISTVVLILILLPIAPVLGFIDRPGGRKRHEGEVAVIGGIGMFGGYAVGVLLAPYQTQASLPALLSMSMLFAVGITDDRFEVHPWLRLAVHLAAAAILIGSGGVVIERILSWEDGSFIGLDAWAPAFTLLAAMAAINAYNLVDGLDGLAAGLGLLSLVFFLVLSCLAAGPQELIIAIAIAAAPLAAFLAFNAPFSFNRRFRCFMGDAGSTMIGLWVAWFGMRISQGPVMLAQPTTILWMTAVPIMELIVSFARRLADGRSPLSADADHFHHRLQRAGLSGRATCAVLLGITVLFAGCGFLIELFKVDDLISLALLLTCSTATCIALRNPEACKGALLRLRGERYGDTEIHRTRFL</sequence>
<feature type="transmembrane region" description="Helical" evidence="8">
    <location>
        <begin position="316"/>
        <end position="333"/>
    </location>
</feature>
<feature type="transmembrane region" description="Helical" evidence="8">
    <location>
        <begin position="182"/>
        <end position="203"/>
    </location>
</feature>
<dbReference type="EMBL" id="CP011971">
    <property type="protein sequence ID" value="AMN46911.1"/>
    <property type="molecule type" value="Genomic_DNA"/>
</dbReference>
<evidence type="ECO:0000313" key="9">
    <source>
        <dbReference type="EMBL" id="AMN46911.1"/>
    </source>
</evidence>
<dbReference type="CDD" id="cd06853">
    <property type="entry name" value="GT_WecA_like"/>
    <property type="match status" value="1"/>
</dbReference>
<dbReference type="PANTHER" id="PTHR22926:SF3">
    <property type="entry name" value="UNDECAPRENYL-PHOSPHATE ALPHA-N-ACETYLGLUCOSAMINYL 1-PHOSPHATE TRANSFERASE"/>
    <property type="match status" value="1"/>
</dbReference>
<dbReference type="KEGG" id="sdf:ACG33_07340"/>
<keyword evidence="7" id="KW-0479">Metal-binding</keyword>
<keyword evidence="7" id="KW-0460">Magnesium</keyword>
<protein>
    <submittedName>
        <fullName evidence="9">UDP-GlcNAc:undecaprenyl-phosphate GlcNAc-1-phosphate transferase</fullName>
        <ecNumber evidence="9">2.7.8.33</ecNumber>
    </submittedName>
</protein>
<keyword evidence="2" id="KW-1003">Cell membrane</keyword>
<reference evidence="9 10" key="1">
    <citation type="submission" date="2015-06" db="EMBL/GenBank/DDBJ databases">
        <title>A Comprehensive Approach to Explore the Metabolic and Phylogenetic Diversity of Bacterial Steroid Degradation in the Environment: Testosterone as an Example.</title>
        <authorList>
            <person name="Yang F.-C."/>
            <person name="Chen Y.-L."/>
            <person name="Yu C.-P."/>
            <person name="Tang S.-L."/>
            <person name="Wang P.-H."/>
            <person name="Ismail W."/>
            <person name="Wang C.-H."/>
            <person name="Yang C.-Y."/>
            <person name="Chiang Y.-R."/>
        </authorList>
    </citation>
    <scope>NUCLEOTIDE SEQUENCE [LARGE SCALE GENOMIC DNA]</scope>
    <source>
        <strain evidence="9 10">DSM 18526</strain>
    </source>
</reference>
<keyword evidence="3 9" id="KW-0808">Transferase</keyword>
<dbReference type="OrthoDB" id="9783652at2"/>
<keyword evidence="10" id="KW-1185">Reference proteome</keyword>
<evidence type="ECO:0000256" key="2">
    <source>
        <dbReference type="ARBA" id="ARBA00022475"/>
    </source>
</evidence>
<dbReference type="GO" id="GO:0044038">
    <property type="term" value="P:cell wall macromolecule biosynthetic process"/>
    <property type="evidence" value="ECO:0007669"/>
    <property type="project" value="TreeGrafter"/>
</dbReference>
<keyword evidence="5 8" id="KW-1133">Transmembrane helix</keyword>
<accession>A0A127FB96</accession>
<evidence type="ECO:0000256" key="6">
    <source>
        <dbReference type="ARBA" id="ARBA00023136"/>
    </source>
</evidence>
<dbReference type="GO" id="GO:0009103">
    <property type="term" value="P:lipopolysaccharide biosynthetic process"/>
    <property type="evidence" value="ECO:0007669"/>
    <property type="project" value="TreeGrafter"/>
</dbReference>
<feature type="transmembrane region" description="Helical" evidence="8">
    <location>
        <begin position="242"/>
        <end position="259"/>
    </location>
</feature>
<dbReference type="GO" id="GO:0071555">
    <property type="term" value="P:cell wall organization"/>
    <property type="evidence" value="ECO:0007669"/>
    <property type="project" value="TreeGrafter"/>
</dbReference>
<keyword evidence="4 8" id="KW-0812">Transmembrane</keyword>
<feature type="transmembrane region" description="Helical" evidence="8">
    <location>
        <begin position="6"/>
        <end position="28"/>
    </location>
</feature>
<dbReference type="RefSeq" id="WP_066919979.1">
    <property type="nucleotide sequence ID" value="NZ_CP011971.1"/>
</dbReference>
<evidence type="ECO:0000256" key="8">
    <source>
        <dbReference type="SAM" id="Phobius"/>
    </source>
</evidence>
<dbReference type="STRING" id="465721.ACG33_07340"/>
<dbReference type="EC" id="2.7.8.33" evidence="9"/>
<feature type="transmembrane region" description="Helical" evidence="8">
    <location>
        <begin position="95"/>
        <end position="117"/>
    </location>
</feature>
<evidence type="ECO:0000256" key="1">
    <source>
        <dbReference type="ARBA" id="ARBA00004651"/>
    </source>
</evidence>
<gene>
    <name evidence="9" type="ORF">ACG33_07340</name>
</gene>